<feature type="chain" id="PRO_5026242167" description="Secreted protein" evidence="1">
    <location>
        <begin position="16"/>
        <end position="206"/>
    </location>
</feature>
<dbReference type="Pfam" id="PF14273">
    <property type="entry name" value="DUF4360"/>
    <property type="match status" value="1"/>
</dbReference>
<accession>A0A6G1IRT5</accession>
<dbReference type="AlphaFoldDB" id="A0A6G1IRT5"/>
<dbReference type="Proteomes" id="UP000799291">
    <property type="component" value="Unassembled WGS sequence"/>
</dbReference>
<keyword evidence="1" id="KW-0732">Signal</keyword>
<evidence type="ECO:0000313" key="2">
    <source>
        <dbReference type="EMBL" id="KAF2680967.1"/>
    </source>
</evidence>
<evidence type="ECO:0000313" key="3">
    <source>
        <dbReference type="Proteomes" id="UP000799291"/>
    </source>
</evidence>
<reference evidence="2" key="1">
    <citation type="journal article" date="2020" name="Stud. Mycol.">
        <title>101 Dothideomycetes genomes: a test case for predicting lifestyles and emergence of pathogens.</title>
        <authorList>
            <person name="Haridas S."/>
            <person name="Albert R."/>
            <person name="Binder M."/>
            <person name="Bloem J."/>
            <person name="Labutti K."/>
            <person name="Salamov A."/>
            <person name="Andreopoulos B."/>
            <person name="Baker S."/>
            <person name="Barry K."/>
            <person name="Bills G."/>
            <person name="Bluhm B."/>
            <person name="Cannon C."/>
            <person name="Castanera R."/>
            <person name="Culley D."/>
            <person name="Daum C."/>
            <person name="Ezra D."/>
            <person name="Gonzalez J."/>
            <person name="Henrissat B."/>
            <person name="Kuo A."/>
            <person name="Liang C."/>
            <person name="Lipzen A."/>
            <person name="Lutzoni F."/>
            <person name="Magnuson J."/>
            <person name="Mondo S."/>
            <person name="Nolan M."/>
            <person name="Ohm R."/>
            <person name="Pangilinan J."/>
            <person name="Park H.-J."/>
            <person name="Ramirez L."/>
            <person name="Alfaro M."/>
            <person name="Sun H."/>
            <person name="Tritt A."/>
            <person name="Yoshinaga Y."/>
            <person name="Zwiers L.-H."/>
            <person name="Turgeon B."/>
            <person name="Goodwin S."/>
            <person name="Spatafora J."/>
            <person name="Crous P."/>
            <person name="Grigoriev I."/>
        </authorList>
    </citation>
    <scope>NUCLEOTIDE SEQUENCE</scope>
    <source>
        <strain evidence="2">CBS 122367</strain>
    </source>
</reference>
<evidence type="ECO:0008006" key="4">
    <source>
        <dbReference type="Google" id="ProtNLM"/>
    </source>
</evidence>
<protein>
    <recommendedName>
        <fullName evidence="4">Secreted protein</fullName>
    </recommendedName>
</protein>
<name>A0A6G1IRT5_9PLEO</name>
<organism evidence="2 3">
    <name type="scientific">Lentithecium fluviatile CBS 122367</name>
    <dbReference type="NCBI Taxonomy" id="1168545"/>
    <lineage>
        <taxon>Eukaryota</taxon>
        <taxon>Fungi</taxon>
        <taxon>Dikarya</taxon>
        <taxon>Ascomycota</taxon>
        <taxon>Pezizomycotina</taxon>
        <taxon>Dothideomycetes</taxon>
        <taxon>Pleosporomycetidae</taxon>
        <taxon>Pleosporales</taxon>
        <taxon>Massarineae</taxon>
        <taxon>Lentitheciaceae</taxon>
        <taxon>Lentithecium</taxon>
    </lineage>
</organism>
<dbReference type="InterPro" id="IPR025649">
    <property type="entry name" value="DUF4360"/>
</dbReference>
<feature type="signal peptide" evidence="1">
    <location>
        <begin position="1"/>
        <end position="15"/>
    </location>
</feature>
<proteinExistence type="predicted"/>
<dbReference type="OrthoDB" id="152248at2759"/>
<gene>
    <name evidence="2" type="ORF">K458DRAFT_84494</name>
</gene>
<evidence type="ECO:0000256" key="1">
    <source>
        <dbReference type="SAM" id="SignalP"/>
    </source>
</evidence>
<dbReference type="PANTHER" id="PTHR38847:SF1">
    <property type="entry name" value="PSEUDOURIDINE SYNTHASE RSUA_RLUA-LIKE DOMAIN-CONTAINING PROTEIN"/>
    <property type="match status" value="1"/>
</dbReference>
<sequence>MKSILALTIASLAFASPVPEPAAAARAAGPPSFKIKNVVSGGSGCPQGSIDINYTDSTVMPIYFSRDFTASVGPSVAAAESRKNCQINIDLLYSAGWSYAVYSADYSGWADIDDGVKGIVKSTYYFSGSTDQCSSVMKLNGPTTGWYKKHDDVAISVWSPCSGEAMLNVNTEVALTPLGGAGSGTIVAVKEQARFTNSLYIKWRQC</sequence>
<keyword evidence="3" id="KW-1185">Reference proteome</keyword>
<dbReference type="EMBL" id="MU005593">
    <property type="protein sequence ID" value="KAF2680967.1"/>
    <property type="molecule type" value="Genomic_DNA"/>
</dbReference>
<dbReference type="PANTHER" id="PTHR38847">
    <property type="match status" value="1"/>
</dbReference>